<comment type="subcellular location">
    <subcellularLocation>
        <location evidence="1">Membrane</location>
        <topology evidence="1">Multi-pass membrane protein</topology>
    </subcellularLocation>
</comment>
<dbReference type="Pfam" id="PF00230">
    <property type="entry name" value="MIP"/>
    <property type="match status" value="1"/>
</dbReference>
<feature type="compositionally biased region" description="Polar residues" evidence="8">
    <location>
        <begin position="374"/>
        <end position="389"/>
    </location>
</feature>
<dbReference type="InterPro" id="IPR023271">
    <property type="entry name" value="Aquaporin-like"/>
</dbReference>
<evidence type="ECO:0000313" key="10">
    <source>
        <dbReference type="EMBL" id="KAG8483937.1"/>
    </source>
</evidence>
<dbReference type="InterPro" id="IPR000425">
    <property type="entry name" value="MIP"/>
</dbReference>
<feature type="transmembrane region" description="Helical" evidence="9">
    <location>
        <begin position="198"/>
        <end position="220"/>
    </location>
</feature>
<dbReference type="EMBL" id="JAHUZN010000009">
    <property type="protein sequence ID" value="KAG8483937.1"/>
    <property type="molecule type" value="Genomic_DNA"/>
</dbReference>
<evidence type="ECO:0000256" key="9">
    <source>
        <dbReference type="SAM" id="Phobius"/>
    </source>
</evidence>
<keyword evidence="2" id="KW-0813">Transport</keyword>
<feature type="region of interest" description="Disordered" evidence="8">
    <location>
        <begin position="480"/>
        <end position="550"/>
    </location>
</feature>
<dbReference type="OrthoDB" id="10298404at2759"/>
<dbReference type="InterPro" id="IPR022357">
    <property type="entry name" value="MIP_CS"/>
</dbReference>
<feature type="transmembrane region" description="Helical" evidence="9">
    <location>
        <begin position="123"/>
        <end position="144"/>
    </location>
</feature>
<dbReference type="PANTHER" id="PTHR45687">
    <property type="entry name" value="AQUAPORIN OR AQUAGLYCEROPORIN RELATED"/>
    <property type="match status" value="1"/>
</dbReference>
<dbReference type="Gene3D" id="1.20.1080.10">
    <property type="entry name" value="Glycerol uptake facilitator protein"/>
    <property type="match status" value="1"/>
</dbReference>
<evidence type="ECO:0000313" key="11">
    <source>
        <dbReference type="Proteomes" id="UP000701853"/>
    </source>
</evidence>
<feature type="region of interest" description="Disordered" evidence="8">
    <location>
        <begin position="343"/>
        <end position="431"/>
    </location>
</feature>
<name>A0A8J6CQS0_9ROSI</name>
<feature type="transmembrane region" description="Helical" evidence="9">
    <location>
        <begin position="80"/>
        <end position="102"/>
    </location>
</feature>
<gene>
    <name evidence="10" type="ORF">CXB51_023218</name>
</gene>
<dbReference type="CDD" id="cd00333">
    <property type="entry name" value="MIP"/>
    <property type="match status" value="1"/>
</dbReference>
<comment type="similarity">
    <text evidence="7">Belongs to the MIP/aquaporin (TC 1.A.8) family. PIP (TC 1.A.8.11) subfamily.</text>
</comment>
<evidence type="ECO:0000256" key="7">
    <source>
        <dbReference type="ARBA" id="ARBA00038497"/>
    </source>
</evidence>
<evidence type="ECO:0000256" key="6">
    <source>
        <dbReference type="ARBA" id="ARBA00023136"/>
    </source>
</evidence>
<keyword evidence="5" id="KW-0007">Acetylation</keyword>
<sequence length="652" mass="70067">MAKDVEVGGEFQAKDYHDPPPAPLVDGEELTKWSFYRAVIAEFIATLLFLYITVLTVIGYKSQVDPDKGSDECGGVGILGIAWAFGGMIFILVYCTAGISGGHINPAVTFGLFLARKVSLVRAIFYMAAQCLGAICGCGLVKAFQKSYYNKYGGGANSLADGYSTGTGLAAEIIGTFVLVYTVFSATDPKRNARDSHIPVLAPLPIGFAVFMVHLATIPITGTGINPARSFGAAVIYNQDKPWDDHWIFWVGPFIGAAIAAIYHQFILRAAAVKALGSFRSSSAMRSFRHCLMAPFCLGKFSYNKNRSFTISKTPTMAKQASQVCGALFIVLSLLANYSISTKPSEQHAPSPGSPTFFAVPPSANIPDVETKSNETISQENVSTLSNADEPTDLQTEGEETLSDQQPASSPSINVDPTLETNGDNNIFTSLSPPIVDNSVLDTRDMDSVSQENTSVPLLKADPPAAETKESGIIEDLFQENTSLPPSPNVDVPNVETNEENNTLVPSSPYIDTPAFETSDDGSFTQETLSPPPSDTESAYPEDVPQLNDYSSLPNNIVPAPSEALSYPESDTFNSAPTSNQHTILPFNYRAEDEPVEPYEEEEEDSWNGVNGAVAGALVGAFVIGVGGFVYKKRKNDNVRAQYHSLAKKEGV</sequence>
<evidence type="ECO:0000256" key="2">
    <source>
        <dbReference type="ARBA" id="ARBA00022448"/>
    </source>
</evidence>
<keyword evidence="11" id="KW-1185">Reference proteome</keyword>
<comment type="caution">
    <text evidence="10">The sequence shown here is derived from an EMBL/GenBank/DDBJ whole genome shotgun (WGS) entry which is preliminary data.</text>
</comment>
<protein>
    <submittedName>
        <fullName evidence="10">Uncharacterized protein</fullName>
    </submittedName>
</protein>
<accession>A0A8J6CQS0</accession>
<dbReference type="NCBIfam" id="TIGR00861">
    <property type="entry name" value="MIP"/>
    <property type="match status" value="1"/>
</dbReference>
<evidence type="ECO:0000256" key="3">
    <source>
        <dbReference type="ARBA" id="ARBA00022692"/>
    </source>
</evidence>
<reference evidence="10 11" key="1">
    <citation type="journal article" date="2021" name="bioRxiv">
        <title>The Gossypium anomalum genome as a resource for cotton improvement and evolutionary analysis of hybrid incompatibility.</title>
        <authorList>
            <person name="Grover C.E."/>
            <person name="Yuan D."/>
            <person name="Arick M.A."/>
            <person name="Miller E.R."/>
            <person name="Hu G."/>
            <person name="Peterson D.G."/>
            <person name="Wendel J.F."/>
            <person name="Udall J.A."/>
        </authorList>
    </citation>
    <scope>NUCLEOTIDE SEQUENCE [LARGE SCALE GENOMIC DNA]</scope>
    <source>
        <strain evidence="10">JFW-Udall</strain>
        <tissue evidence="10">Leaf</tissue>
    </source>
</reference>
<feature type="compositionally biased region" description="Acidic residues" evidence="8">
    <location>
        <begin position="390"/>
        <end position="402"/>
    </location>
</feature>
<dbReference type="PRINTS" id="PR00783">
    <property type="entry name" value="MINTRINSICP"/>
</dbReference>
<keyword evidence="6 9" id="KW-0472">Membrane</keyword>
<evidence type="ECO:0000256" key="4">
    <source>
        <dbReference type="ARBA" id="ARBA00022989"/>
    </source>
</evidence>
<keyword evidence="3 9" id="KW-0812">Transmembrane</keyword>
<feature type="transmembrane region" description="Helical" evidence="9">
    <location>
        <begin position="164"/>
        <end position="186"/>
    </location>
</feature>
<evidence type="ECO:0000256" key="8">
    <source>
        <dbReference type="SAM" id="MobiDB-lite"/>
    </source>
</evidence>
<evidence type="ECO:0000256" key="5">
    <source>
        <dbReference type="ARBA" id="ARBA00022990"/>
    </source>
</evidence>
<feature type="transmembrane region" description="Helical" evidence="9">
    <location>
        <begin position="39"/>
        <end position="60"/>
    </location>
</feature>
<dbReference type="FunFam" id="1.20.1080.10:FF:000001">
    <property type="entry name" value="Probable aquaporin PIP1-2"/>
    <property type="match status" value="1"/>
</dbReference>
<feature type="compositionally biased region" description="Low complexity" evidence="8">
    <location>
        <begin position="489"/>
        <end position="506"/>
    </location>
</feature>
<dbReference type="GO" id="GO:0016020">
    <property type="term" value="C:membrane"/>
    <property type="evidence" value="ECO:0007669"/>
    <property type="project" value="UniProtKB-SubCell"/>
</dbReference>
<dbReference type="SUPFAM" id="SSF81338">
    <property type="entry name" value="Aquaporin-like"/>
    <property type="match status" value="1"/>
</dbReference>
<dbReference type="AlphaFoldDB" id="A0A8J6CQS0"/>
<proteinExistence type="inferred from homology"/>
<feature type="transmembrane region" description="Helical" evidence="9">
    <location>
        <begin position="247"/>
        <end position="268"/>
    </location>
</feature>
<dbReference type="InterPro" id="IPR034294">
    <property type="entry name" value="Aquaporin_transptr"/>
</dbReference>
<organism evidence="10 11">
    <name type="scientific">Gossypium anomalum</name>
    <dbReference type="NCBI Taxonomy" id="47600"/>
    <lineage>
        <taxon>Eukaryota</taxon>
        <taxon>Viridiplantae</taxon>
        <taxon>Streptophyta</taxon>
        <taxon>Embryophyta</taxon>
        <taxon>Tracheophyta</taxon>
        <taxon>Spermatophyta</taxon>
        <taxon>Magnoliopsida</taxon>
        <taxon>eudicotyledons</taxon>
        <taxon>Gunneridae</taxon>
        <taxon>Pentapetalae</taxon>
        <taxon>rosids</taxon>
        <taxon>malvids</taxon>
        <taxon>Malvales</taxon>
        <taxon>Malvaceae</taxon>
        <taxon>Malvoideae</taxon>
        <taxon>Gossypium</taxon>
    </lineage>
</organism>
<dbReference type="Proteomes" id="UP000701853">
    <property type="component" value="Chromosome 9"/>
</dbReference>
<feature type="compositionally biased region" description="Polar residues" evidence="8">
    <location>
        <begin position="403"/>
        <end position="431"/>
    </location>
</feature>
<evidence type="ECO:0000256" key="1">
    <source>
        <dbReference type="ARBA" id="ARBA00004141"/>
    </source>
</evidence>
<dbReference type="GO" id="GO:0015267">
    <property type="term" value="F:channel activity"/>
    <property type="evidence" value="ECO:0007669"/>
    <property type="project" value="InterPro"/>
</dbReference>
<keyword evidence="4 9" id="KW-1133">Transmembrane helix</keyword>
<feature type="transmembrane region" description="Helical" evidence="9">
    <location>
        <begin position="612"/>
        <end position="631"/>
    </location>
</feature>
<dbReference type="PROSITE" id="PS00221">
    <property type="entry name" value="MIP"/>
    <property type="match status" value="1"/>
</dbReference>